<evidence type="ECO:0000256" key="5">
    <source>
        <dbReference type="ARBA" id="ARBA00025649"/>
    </source>
</evidence>
<gene>
    <name evidence="7" type="ORF">AB6A68_07275</name>
</gene>
<evidence type="ECO:0000256" key="1">
    <source>
        <dbReference type="ARBA" id="ARBA00007557"/>
    </source>
</evidence>
<evidence type="ECO:0000313" key="8">
    <source>
        <dbReference type="Proteomes" id="UP001560267"/>
    </source>
</evidence>
<accession>A0ABV3Y2M1</accession>
<dbReference type="InterPro" id="IPR014730">
    <property type="entry name" value="ETF_a/b_N"/>
</dbReference>
<dbReference type="PIRSF" id="PIRSF000090">
    <property type="entry name" value="Beta-ETF"/>
    <property type="match status" value="1"/>
</dbReference>
<dbReference type="Proteomes" id="UP001560267">
    <property type="component" value="Unassembled WGS sequence"/>
</dbReference>
<comment type="caution">
    <text evidence="7">The sequence shown here is derived from an EMBL/GenBank/DDBJ whole genome shotgun (WGS) entry which is preliminary data.</text>
</comment>
<dbReference type="PANTHER" id="PTHR21294:SF8">
    <property type="entry name" value="ELECTRON TRANSFER FLAVOPROTEIN SUBUNIT BETA"/>
    <property type="match status" value="1"/>
</dbReference>
<dbReference type="PANTHER" id="PTHR21294">
    <property type="entry name" value="ELECTRON TRANSFER FLAVOPROTEIN BETA-SUBUNIT"/>
    <property type="match status" value="1"/>
</dbReference>
<keyword evidence="4" id="KW-0249">Electron transport</keyword>
<dbReference type="InterPro" id="IPR012255">
    <property type="entry name" value="ETF_b"/>
</dbReference>
<reference evidence="7 8" key="1">
    <citation type="submission" date="2024-07" db="EMBL/GenBank/DDBJ databases">
        <title>Draft Genome Sequence of Ferrimicrobium acidiphilum Strain YE2023, Isolated from a Pulp of Bioleach Reactor.</title>
        <authorList>
            <person name="Elkina Y.A."/>
            <person name="Bulaeva A.G."/>
            <person name="Beletsky A.V."/>
            <person name="Mardanov A.V."/>
        </authorList>
    </citation>
    <scope>NUCLEOTIDE SEQUENCE [LARGE SCALE GENOMIC DNA]</scope>
    <source>
        <strain evidence="7 8">YE2023</strain>
    </source>
</reference>
<evidence type="ECO:0000256" key="4">
    <source>
        <dbReference type="ARBA" id="ARBA00022982"/>
    </source>
</evidence>
<sequence length="255" mass="27342">MHIVVAMRQLADLVEELEVNGDGTDIDRDFVKFVSNEWDEAALEEALTIKDESAASVTVVALDEPDVDQTLYAALAKGADRAVKLTGHDPSAWVRTRERAQRIASFLAHEEFDLVLTGVQAADDLDGQLAGILGSTLDIPHAAVVVGVELTGSSLRVAQELGGGLVGVSELELPAVLGVQAARQAPRYASITRIRQAMQTQKIEEQEVPLEVTTPQVTVRRLYPPEKQGGATMLTGSAKDVATEIVNILRSKGLV</sequence>
<dbReference type="Pfam" id="PF01012">
    <property type="entry name" value="ETF"/>
    <property type="match status" value="1"/>
</dbReference>
<evidence type="ECO:0000256" key="3">
    <source>
        <dbReference type="ARBA" id="ARBA00022448"/>
    </source>
</evidence>
<name>A0ABV3Y2M1_9ACTN</name>
<protein>
    <submittedName>
        <fullName evidence="7">Electron transfer flavoprotein subunit beta/FixA family protein</fullName>
    </submittedName>
</protein>
<dbReference type="SMART" id="SM00893">
    <property type="entry name" value="ETF"/>
    <property type="match status" value="1"/>
</dbReference>
<feature type="domain" description="Electron transfer flavoprotein alpha/beta-subunit N-terminal" evidence="6">
    <location>
        <begin position="23"/>
        <end position="212"/>
    </location>
</feature>
<dbReference type="RefSeq" id="WP_369084477.1">
    <property type="nucleotide sequence ID" value="NZ_JBFSHR010000021.1"/>
</dbReference>
<dbReference type="InterPro" id="IPR014729">
    <property type="entry name" value="Rossmann-like_a/b/a_fold"/>
</dbReference>
<comment type="function">
    <text evidence="5">The electron transfer flavoprotein serves as a specific electron acceptor for other dehydrogenases. It transfers the electrons to the main respiratory chain via ETF-ubiquinone oxidoreductase (ETF dehydrogenase).</text>
</comment>
<dbReference type="SUPFAM" id="SSF52402">
    <property type="entry name" value="Adenine nucleotide alpha hydrolases-like"/>
    <property type="match status" value="1"/>
</dbReference>
<dbReference type="EMBL" id="JBFSHR010000021">
    <property type="protein sequence ID" value="MEX6429640.1"/>
    <property type="molecule type" value="Genomic_DNA"/>
</dbReference>
<evidence type="ECO:0000313" key="7">
    <source>
        <dbReference type="EMBL" id="MEX6429640.1"/>
    </source>
</evidence>
<evidence type="ECO:0000256" key="2">
    <source>
        <dbReference type="ARBA" id="ARBA00011355"/>
    </source>
</evidence>
<keyword evidence="3" id="KW-0813">Transport</keyword>
<evidence type="ECO:0000259" key="6">
    <source>
        <dbReference type="SMART" id="SM00893"/>
    </source>
</evidence>
<comment type="subunit">
    <text evidence="2">Heterodimer of an alpha and a beta subunit.</text>
</comment>
<dbReference type="Gene3D" id="3.40.50.620">
    <property type="entry name" value="HUPs"/>
    <property type="match status" value="1"/>
</dbReference>
<organism evidence="7 8">
    <name type="scientific">Ferrimicrobium acidiphilum</name>
    <dbReference type="NCBI Taxonomy" id="121039"/>
    <lineage>
        <taxon>Bacteria</taxon>
        <taxon>Bacillati</taxon>
        <taxon>Actinomycetota</taxon>
        <taxon>Acidimicrobiia</taxon>
        <taxon>Acidimicrobiales</taxon>
        <taxon>Acidimicrobiaceae</taxon>
        <taxon>Ferrimicrobium</taxon>
    </lineage>
</organism>
<comment type="similarity">
    <text evidence="1">Belongs to the ETF beta-subunit/FixA family.</text>
</comment>
<keyword evidence="8" id="KW-1185">Reference proteome</keyword>
<proteinExistence type="inferred from homology"/>